<sequence length="723" mass="83315">MDVPPECTLITQSHLHQPLTPTRSPLKSTAMNNITPSRAKLSSSPSKTRTESPTRPNEIIHKQYLELATKLANVSRDYSHLEEELNKKSQLVQELSIKISDSERIIRSLEEQRHKNNELFEREIKFYKESMEELQRRNHRISQKLEVGQIHSQAVSSEAEEKLGKLMRSYKVLESNLELEQNSRALLMDQIEYLTKERDFLLESANTQDLSEGESQSFIHHNPYEGQNSDSESDGSVHGTRLLDSLVEEMENHEVETSSPIKYPFSDHSLDVSQNFQFPQTNIPPLSHDINASPPLADPSIQLNKRQSLPVKLQSLNSPTFEEEEFVLSPLKLANTSNSMVDMLPTPNSATVTKKRYSSSKPNHSRYNSHDIIPIKVEFELLDHQLRSASSPDKDYLRHLRTVDEAQDLEGDREQAFMKLNGYSDNSSKRNSVITSSSKRSSLMTDFNILGNDVTKQEIMKLKFELQSLKLHNEKLLSYIGFELQKQKKNIKKLSSKQNLRGNIEYSDAKLIEKLRNMLIHKKRVLRSVSINPILSSKYNRNCSIIQPGVGIGFDRLPENEEEEDFVFNSHFINSIDDCDDYGFLNHESKYNLRVLSRKNQVYLNEEDTRTPKKFKSQTFRPMNVEEVSFIDDDDEENSSMLVEEEEYESENSSGSEIDYNKLNTFNQMRYLIFGKQHLVKRSKGAESLVDENLKYKFLTIVIGIVIVGIKFTSHPQQHLSHN</sequence>
<feature type="compositionally biased region" description="Polar residues" evidence="2">
    <location>
        <begin position="14"/>
        <end position="47"/>
    </location>
</feature>
<gene>
    <name evidence="3" type="ORF">SAMEA4029009_CIC11G00000005655</name>
</gene>
<proteinExistence type="predicted"/>
<feature type="region of interest" description="Disordered" evidence="2">
    <location>
        <begin position="14"/>
        <end position="56"/>
    </location>
</feature>
<feature type="compositionally biased region" description="Acidic residues" evidence="2">
    <location>
        <begin position="636"/>
        <end position="650"/>
    </location>
</feature>
<evidence type="ECO:0000256" key="1">
    <source>
        <dbReference type="SAM" id="Coils"/>
    </source>
</evidence>
<evidence type="ECO:0000256" key="2">
    <source>
        <dbReference type="SAM" id="MobiDB-lite"/>
    </source>
</evidence>
<evidence type="ECO:0000313" key="3">
    <source>
        <dbReference type="EMBL" id="SGZ52096.1"/>
    </source>
</evidence>
<organism evidence="3 4">
    <name type="scientific">Sungouiella intermedia</name>
    <dbReference type="NCBI Taxonomy" id="45354"/>
    <lineage>
        <taxon>Eukaryota</taxon>
        <taxon>Fungi</taxon>
        <taxon>Dikarya</taxon>
        <taxon>Ascomycota</taxon>
        <taxon>Saccharomycotina</taxon>
        <taxon>Pichiomycetes</taxon>
        <taxon>Metschnikowiaceae</taxon>
        <taxon>Sungouiella</taxon>
    </lineage>
</organism>
<feature type="region of interest" description="Disordered" evidence="2">
    <location>
        <begin position="636"/>
        <end position="656"/>
    </location>
</feature>
<feature type="region of interest" description="Disordered" evidence="2">
    <location>
        <begin position="211"/>
        <end position="237"/>
    </location>
</feature>
<dbReference type="Proteomes" id="UP000182259">
    <property type="component" value="Chromosome II"/>
</dbReference>
<keyword evidence="1" id="KW-0175">Coiled coil</keyword>
<feature type="region of interest" description="Disordered" evidence="2">
    <location>
        <begin position="342"/>
        <end position="365"/>
    </location>
</feature>
<dbReference type="AlphaFoldDB" id="A0A1L0D7Y9"/>
<evidence type="ECO:0000313" key="4">
    <source>
        <dbReference type="Proteomes" id="UP000182259"/>
    </source>
</evidence>
<dbReference type="EMBL" id="LT635765">
    <property type="protein sequence ID" value="SGZ52096.1"/>
    <property type="molecule type" value="Genomic_DNA"/>
</dbReference>
<feature type="coiled-coil region" evidence="1">
    <location>
        <begin position="64"/>
        <end position="176"/>
    </location>
</feature>
<accession>A0A1L0D7Y9</accession>
<name>A0A1L0D7Y9_9ASCO</name>
<feature type="compositionally biased region" description="Polar residues" evidence="2">
    <location>
        <begin position="211"/>
        <end position="230"/>
    </location>
</feature>
<protein>
    <submittedName>
        <fullName evidence="3">CIC11C00000005655</fullName>
    </submittedName>
</protein>
<reference evidence="3 4" key="1">
    <citation type="submission" date="2016-10" db="EMBL/GenBank/DDBJ databases">
        <authorList>
            <person name="de Groot N.N."/>
        </authorList>
    </citation>
    <scope>NUCLEOTIDE SEQUENCE [LARGE SCALE GENOMIC DNA]</scope>
    <source>
        <strain evidence="3 4">PYCC 4715</strain>
    </source>
</reference>
<feature type="compositionally biased region" description="Polar residues" evidence="2">
    <location>
        <begin position="342"/>
        <end position="352"/>
    </location>
</feature>